<dbReference type="InterPro" id="IPR050098">
    <property type="entry name" value="TFPI/VKTCI-like"/>
</dbReference>
<dbReference type="Proteomes" id="UP000095283">
    <property type="component" value="Unplaced"/>
</dbReference>
<reference evidence="6" key="1">
    <citation type="submission" date="2016-11" db="UniProtKB">
        <authorList>
            <consortium name="WormBaseParasite"/>
        </authorList>
    </citation>
    <scope>IDENTIFICATION</scope>
</reference>
<dbReference type="InterPro" id="IPR002223">
    <property type="entry name" value="Kunitz_BPTI"/>
</dbReference>
<accession>A0A1I7X3A6</accession>
<evidence type="ECO:0000313" key="6">
    <source>
        <dbReference type="WBParaSite" id="Hba_11981"/>
    </source>
</evidence>
<dbReference type="PROSITE" id="PS50279">
    <property type="entry name" value="BPTI_KUNITZ_2"/>
    <property type="match status" value="1"/>
</dbReference>
<proteinExistence type="predicted"/>
<dbReference type="PANTHER" id="PTHR10083">
    <property type="entry name" value="KUNITZ-TYPE PROTEASE INHIBITOR-RELATED"/>
    <property type="match status" value="1"/>
</dbReference>
<keyword evidence="2" id="KW-0722">Serine protease inhibitor</keyword>
<dbReference type="SUPFAM" id="SSF57362">
    <property type="entry name" value="BPTI-like"/>
    <property type="match status" value="1"/>
</dbReference>
<evidence type="ECO:0000313" key="5">
    <source>
        <dbReference type="Proteomes" id="UP000095283"/>
    </source>
</evidence>
<name>A0A1I7X3A6_HETBA</name>
<dbReference type="Pfam" id="PF00014">
    <property type="entry name" value="Kunitz_BPTI"/>
    <property type="match status" value="1"/>
</dbReference>
<evidence type="ECO:0000256" key="1">
    <source>
        <dbReference type="ARBA" id="ARBA00022690"/>
    </source>
</evidence>
<dbReference type="SMART" id="SM00131">
    <property type="entry name" value="KU"/>
    <property type="match status" value="1"/>
</dbReference>
<dbReference type="InterPro" id="IPR036880">
    <property type="entry name" value="Kunitz_BPTI_sf"/>
</dbReference>
<dbReference type="GO" id="GO:0005615">
    <property type="term" value="C:extracellular space"/>
    <property type="evidence" value="ECO:0007669"/>
    <property type="project" value="TreeGrafter"/>
</dbReference>
<keyword evidence="5" id="KW-1185">Reference proteome</keyword>
<keyword evidence="3" id="KW-1015">Disulfide bond</keyword>
<protein>
    <submittedName>
        <fullName evidence="6">BPTI/Kunitz inhibitor domain-containing protein</fullName>
    </submittedName>
</protein>
<feature type="domain" description="BPTI/Kunitz inhibitor" evidence="4">
    <location>
        <begin position="16"/>
        <end position="75"/>
    </location>
</feature>
<evidence type="ECO:0000256" key="3">
    <source>
        <dbReference type="ARBA" id="ARBA00023157"/>
    </source>
</evidence>
<dbReference type="AlphaFoldDB" id="A0A1I7X3A6"/>
<evidence type="ECO:0000259" key="4">
    <source>
        <dbReference type="PROSITE" id="PS50279"/>
    </source>
</evidence>
<dbReference type="Gene3D" id="4.10.410.10">
    <property type="entry name" value="Pancreatic trypsin inhibitor Kunitz domain"/>
    <property type="match status" value="1"/>
</dbReference>
<sequence>MSLAHSSVLSQVPERCSFSKDGGFGKGYNVKWQDIDIYYFRYFNMRNLRCEQFVYEGQGGNSNQFETLSDCERFCSHLNENLEKTHLPSCPNGIQEIRYADGRAVMCLPGKNQVRTKLSNLLSIN</sequence>
<dbReference type="PANTHER" id="PTHR10083:SF374">
    <property type="entry name" value="BPTI_KUNITZ INHIBITOR DOMAIN-CONTAINING PROTEIN"/>
    <property type="match status" value="1"/>
</dbReference>
<keyword evidence="1" id="KW-0646">Protease inhibitor</keyword>
<evidence type="ECO:0000256" key="2">
    <source>
        <dbReference type="ARBA" id="ARBA00022900"/>
    </source>
</evidence>
<dbReference type="GO" id="GO:0004867">
    <property type="term" value="F:serine-type endopeptidase inhibitor activity"/>
    <property type="evidence" value="ECO:0007669"/>
    <property type="project" value="UniProtKB-KW"/>
</dbReference>
<organism evidence="5 6">
    <name type="scientific">Heterorhabditis bacteriophora</name>
    <name type="common">Entomopathogenic nematode worm</name>
    <dbReference type="NCBI Taxonomy" id="37862"/>
    <lineage>
        <taxon>Eukaryota</taxon>
        <taxon>Metazoa</taxon>
        <taxon>Ecdysozoa</taxon>
        <taxon>Nematoda</taxon>
        <taxon>Chromadorea</taxon>
        <taxon>Rhabditida</taxon>
        <taxon>Rhabditina</taxon>
        <taxon>Rhabditomorpha</taxon>
        <taxon>Strongyloidea</taxon>
        <taxon>Heterorhabditidae</taxon>
        <taxon>Heterorhabditis</taxon>
    </lineage>
</organism>
<dbReference type="WBParaSite" id="Hba_11981">
    <property type="protein sequence ID" value="Hba_11981"/>
    <property type="gene ID" value="Hba_11981"/>
</dbReference>